<dbReference type="GO" id="GO:0003677">
    <property type="term" value="F:DNA binding"/>
    <property type="evidence" value="ECO:0007669"/>
    <property type="project" value="UniProtKB-KW"/>
</dbReference>
<name>A0A1I5FWB5_PSUAM</name>
<dbReference type="AlphaFoldDB" id="A0A1I5FWB5"/>
<protein>
    <submittedName>
        <fullName evidence="6">Transposase, Mutator family</fullName>
    </submittedName>
</protein>
<keyword evidence="3" id="KW-0815">Transposition</keyword>
<evidence type="ECO:0000256" key="2">
    <source>
        <dbReference type="ARBA" id="ARBA00010961"/>
    </source>
</evidence>
<reference evidence="6 7" key="1">
    <citation type="submission" date="2016-10" db="EMBL/GenBank/DDBJ databases">
        <authorList>
            <person name="de Groot N.N."/>
        </authorList>
    </citation>
    <scope>NUCLEOTIDE SEQUENCE [LARGE SCALE GENOMIC DNA]</scope>
    <source>
        <strain evidence="6 7">CGMCC 4.1877</strain>
    </source>
</reference>
<comment type="similarity">
    <text evidence="2">Belongs to the transposase mutator family.</text>
</comment>
<evidence type="ECO:0000256" key="4">
    <source>
        <dbReference type="ARBA" id="ARBA00023125"/>
    </source>
</evidence>
<keyword evidence="4" id="KW-0238">DNA-binding</keyword>
<evidence type="ECO:0000313" key="6">
    <source>
        <dbReference type="EMBL" id="SFO27939.1"/>
    </source>
</evidence>
<evidence type="ECO:0000256" key="5">
    <source>
        <dbReference type="ARBA" id="ARBA00023172"/>
    </source>
</evidence>
<keyword evidence="7" id="KW-1185">Reference proteome</keyword>
<dbReference type="Proteomes" id="UP000199614">
    <property type="component" value="Unassembled WGS sequence"/>
</dbReference>
<sequence length="66" mass="7172">MADRPLQEIYPIVYLDVLVIKVRDGHQVRNRAAHIAVGVDLDGVKDVLGPGRRGGEVLGRSGRRAA</sequence>
<evidence type="ECO:0000256" key="3">
    <source>
        <dbReference type="ARBA" id="ARBA00022578"/>
    </source>
</evidence>
<dbReference type="Pfam" id="PF00872">
    <property type="entry name" value="Transposase_mut"/>
    <property type="match status" value="1"/>
</dbReference>
<dbReference type="GO" id="GO:0004803">
    <property type="term" value="F:transposase activity"/>
    <property type="evidence" value="ECO:0007669"/>
    <property type="project" value="InterPro"/>
</dbReference>
<dbReference type="EMBL" id="FOUY01000041">
    <property type="protein sequence ID" value="SFO27939.1"/>
    <property type="molecule type" value="Genomic_DNA"/>
</dbReference>
<comment type="function">
    <text evidence="1">Required for the transposition of the insertion element.</text>
</comment>
<evidence type="ECO:0000313" key="7">
    <source>
        <dbReference type="Proteomes" id="UP000199614"/>
    </source>
</evidence>
<gene>
    <name evidence="6" type="ORF">SAMN05216207_104113</name>
</gene>
<dbReference type="GO" id="GO:0006313">
    <property type="term" value="P:DNA transposition"/>
    <property type="evidence" value="ECO:0007669"/>
    <property type="project" value="InterPro"/>
</dbReference>
<dbReference type="STRING" id="260086.SAMN05216207_104113"/>
<dbReference type="InterPro" id="IPR001207">
    <property type="entry name" value="Transposase_mutator"/>
</dbReference>
<proteinExistence type="inferred from homology"/>
<evidence type="ECO:0000256" key="1">
    <source>
        <dbReference type="ARBA" id="ARBA00002190"/>
    </source>
</evidence>
<accession>A0A1I5FWB5</accession>
<keyword evidence="5" id="KW-0233">DNA recombination</keyword>
<organism evidence="6 7">
    <name type="scientific">Pseudonocardia ammonioxydans</name>
    <dbReference type="NCBI Taxonomy" id="260086"/>
    <lineage>
        <taxon>Bacteria</taxon>
        <taxon>Bacillati</taxon>
        <taxon>Actinomycetota</taxon>
        <taxon>Actinomycetes</taxon>
        <taxon>Pseudonocardiales</taxon>
        <taxon>Pseudonocardiaceae</taxon>
        <taxon>Pseudonocardia</taxon>
    </lineage>
</organism>